<comment type="caution">
    <text evidence="1">The sequence shown here is derived from an EMBL/GenBank/DDBJ whole genome shotgun (WGS) entry which is preliminary data.</text>
</comment>
<evidence type="ECO:0008006" key="3">
    <source>
        <dbReference type="Google" id="ProtNLM"/>
    </source>
</evidence>
<organism evidence="1 2">
    <name type="scientific">Prorocentrum cordatum</name>
    <dbReference type="NCBI Taxonomy" id="2364126"/>
    <lineage>
        <taxon>Eukaryota</taxon>
        <taxon>Sar</taxon>
        <taxon>Alveolata</taxon>
        <taxon>Dinophyceae</taxon>
        <taxon>Prorocentrales</taxon>
        <taxon>Prorocentraceae</taxon>
        <taxon>Prorocentrum</taxon>
    </lineage>
</organism>
<dbReference type="EMBL" id="CAUYUJ010001002">
    <property type="protein sequence ID" value="CAK0793592.1"/>
    <property type="molecule type" value="Genomic_DNA"/>
</dbReference>
<dbReference type="Proteomes" id="UP001189429">
    <property type="component" value="Unassembled WGS sequence"/>
</dbReference>
<keyword evidence="2" id="KW-1185">Reference proteome</keyword>
<evidence type="ECO:0000313" key="2">
    <source>
        <dbReference type="Proteomes" id="UP001189429"/>
    </source>
</evidence>
<protein>
    <recommendedName>
        <fullName evidence="3">Secreted protein</fullName>
    </recommendedName>
</protein>
<proteinExistence type="predicted"/>
<name>A0ABN9PMV6_9DINO</name>
<sequence>MSSSSHSRRQIIACSIMLSFFGLCGMGSVSRSVPSLALVVPAGSPLVVVITSGCGKKGFALASCDSSGSASGNIMHSSAPWRFMMRLSSSAHQFNYTASESRTAAVRLQKVRASKERHARSCPVMLGSIGKDSGSIRGVVSVIVHLFTTIGSTSRFKK</sequence>
<accession>A0ABN9PMV6</accession>
<gene>
    <name evidence="1" type="ORF">PCOR1329_LOCUS3847</name>
</gene>
<reference evidence="1" key="1">
    <citation type="submission" date="2023-10" db="EMBL/GenBank/DDBJ databases">
        <authorList>
            <person name="Chen Y."/>
            <person name="Shah S."/>
            <person name="Dougan E. K."/>
            <person name="Thang M."/>
            <person name="Chan C."/>
        </authorList>
    </citation>
    <scope>NUCLEOTIDE SEQUENCE [LARGE SCALE GENOMIC DNA]</scope>
</reference>
<evidence type="ECO:0000313" key="1">
    <source>
        <dbReference type="EMBL" id="CAK0793592.1"/>
    </source>
</evidence>